<reference evidence="1" key="1">
    <citation type="journal article" date="2018" name="Antonie Van Leeuwenhoek">
        <title>Proteinivorax hydrogeniformans sp. nov., an anaerobic, haloalkaliphilic bacterium fermenting proteinaceous compounds with high hydrogen production.</title>
        <authorList>
            <person name="Boltyanskaya Y."/>
            <person name="Detkova E."/>
            <person name="Pimenov N."/>
            <person name="Kevbrin V."/>
        </authorList>
    </citation>
    <scope>NUCLEOTIDE SEQUENCE</scope>
    <source>
        <strain evidence="1">Z-710</strain>
    </source>
</reference>
<gene>
    <name evidence="1" type="ORF">PRVXH_001897</name>
</gene>
<dbReference type="EMBL" id="CP159485">
    <property type="protein sequence ID" value="XCI27967.1"/>
    <property type="molecule type" value="Genomic_DNA"/>
</dbReference>
<organism evidence="1">
    <name type="scientific">Proteinivorax hydrogeniformans</name>
    <dbReference type="NCBI Taxonomy" id="1826727"/>
    <lineage>
        <taxon>Bacteria</taxon>
        <taxon>Bacillati</taxon>
        <taxon>Bacillota</taxon>
        <taxon>Clostridia</taxon>
        <taxon>Eubacteriales</taxon>
        <taxon>Proteinivoracaceae</taxon>
        <taxon>Proteinivorax</taxon>
    </lineage>
</organism>
<dbReference type="AlphaFoldDB" id="A0AAU8HS71"/>
<name>A0AAU8HS71_9FIRM</name>
<evidence type="ECO:0000313" key="1">
    <source>
        <dbReference type="EMBL" id="XCI27967.1"/>
    </source>
</evidence>
<protein>
    <submittedName>
        <fullName evidence="1">Uncharacterized protein</fullName>
    </submittedName>
</protein>
<accession>A0AAU8HS71</accession>
<proteinExistence type="predicted"/>
<dbReference type="RefSeq" id="WP_353892544.1">
    <property type="nucleotide sequence ID" value="NZ_CP159485.1"/>
</dbReference>
<reference evidence="1" key="2">
    <citation type="submission" date="2024-06" db="EMBL/GenBank/DDBJ databases">
        <authorList>
            <person name="Petrova K.O."/>
            <person name="Toshchakov S.V."/>
            <person name="Boltjanskaja Y.V."/>
            <person name="Kevbrin V.V."/>
        </authorList>
    </citation>
    <scope>NUCLEOTIDE SEQUENCE</scope>
    <source>
        <strain evidence="1">Z-710</strain>
    </source>
</reference>
<sequence length="72" mass="8259">MERVVTVFKKVDWDEVDVLQMLKAIVEEAKRDNPDVKDMSLGDIGFKRIGNHVQVSLKFVDSKKVAKEDLKV</sequence>